<dbReference type="Proteomes" id="UP000229897">
    <property type="component" value="Chromosome"/>
</dbReference>
<gene>
    <name evidence="2" type="ORF">CR152_03820</name>
</gene>
<dbReference type="InterPro" id="IPR000073">
    <property type="entry name" value="AB_hydrolase_1"/>
</dbReference>
<dbReference type="EMBL" id="CP024608">
    <property type="protein sequence ID" value="ATQ73735.1"/>
    <property type="molecule type" value="Genomic_DNA"/>
</dbReference>
<keyword evidence="2" id="KW-0378">Hydrolase</keyword>
<evidence type="ECO:0000313" key="3">
    <source>
        <dbReference type="Proteomes" id="UP000229897"/>
    </source>
</evidence>
<keyword evidence="3" id="KW-1185">Reference proteome</keyword>
<dbReference type="OrthoDB" id="5521505at2"/>
<dbReference type="InterPro" id="IPR050228">
    <property type="entry name" value="Carboxylesterase_BioH"/>
</dbReference>
<accession>A0A2D2DFJ5</accession>
<evidence type="ECO:0000259" key="1">
    <source>
        <dbReference type="Pfam" id="PF00561"/>
    </source>
</evidence>
<organism evidence="2 3">
    <name type="scientific">Massilia violaceinigra</name>
    <dbReference type="NCBI Taxonomy" id="2045208"/>
    <lineage>
        <taxon>Bacteria</taxon>
        <taxon>Pseudomonadati</taxon>
        <taxon>Pseudomonadota</taxon>
        <taxon>Betaproteobacteria</taxon>
        <taxon>Burkholderiales</taxon>
        <taxon>Oxalobacteraceae</taxon>
        <taxon>Telluria group</taxon>
        <taxon>Massilia</taxon>
    </lineage>
</organism>
<dbReference type="InterPro" id="IPR029058">
    <property type="entry name" value="AB_hydrolase_fold"/>
</dbReference>
<dbReference type="Pfam" id="PF00561">
    <property type="entry name" value="Abhydrolase_1"/>
    <property type="match status" value="1"/>
</dbReference>
<sequence length="224" mass="23077">MSTPKKLIFLPGAGGNPAFWQPASDLLAHPASRCLLGWPGFGVAPADPGIEGMDGLVALVLDQIDRPCALIAQSMGGVVAVLAALKRPDLVSHLVLAVTSGGVDMADLRAEDWRSAFLAANPTVPRWLTDYRSDLSDAIKTLRAPTLLLWGDADTISPVAVGVRLHGLLPESSLHVIAGGGHDLANRLAATVAPLIDAHLVSANNGAPGVVNRECPASAASTQG</sequence>
<feature type="domain" description="AB hydrolase-1" evidence="1">
    <location>
        <begin position="7"/>
        <end position="134"/>
    </location>
</feature>
<dbReference type="KEGG" id="mass:CR152_03820"/>
<evidence type="ECO:0000313" key="2">
    <source>
        <dbReference type="EMBL" id="ATQ73735.1"/>
    </source>
</evidence>
<reference evidence="2" key="1">
    <citation type="submission" date="2017-10" db="EMBL/GenBank/DDBJ databases">
        <title>Massilia psychrophilum sp. nov., a novel purple-pigmented bacterium isolated from Tianshan glacier, Xinjiang Municipality, China.</title>
        <authorList>
            <person name="Wang H."/>
        </authorList>
    </citation>
    <scope>NUCLEOTIDE SEQUENCE [LARGE SCALE GENOMIC DNA]</scope>
    <source>
        <strain evidence="2">B2</strain>
    </source>
</reference>
<dbReference type="AlphaFoldDB" id="A0A2D2DFJ5"/>
<proteinExistence type="predicted"/>
<dbReference type="GO" id="GO:0016787">
    <property type="term" value="F:hydrolase activity"/>
    <property type="evidence" value="ECO:0007669"/>
    <property type="project" value="UniProtKB-KW"/>
</dbReference>
<dbReference type="Gene3D" id="3.40.50.1820">
    <property type="entry name" value="alpha/beta hydrolase"/>
    <property type="match status" value="1"/>
</dbReference>
<protein>
    <submittedName>
        <fullName evidence="2">Alpha/beta hydrolase</fullName>
    </submittedName>
</protein>
<dbReference type="SUPFAM" id="SSF53474">
    <property type="entry name" value="alpha/beta-Hydrolases"/>
    <property type="match status" value="1"/>
</dbReference>
<dbReference type="PANTHER" id="PTHR43194">
    <property type="entry name" value="HYDROLASE ALPHA/BETA FOLD FAMILY"/>
    <property type="match status" value="1"/>
</dbReference>
<name>A0A2D2DFJ5_9BURK</name>
<dbReference type="RefSeq" id="WP_099873755.1">
    <property type="nucleotide sequence ID" value="NZ_CP024608.1"/>
</dbReference>
<dbReference type="PANTHER" id="PTHR43194:SF5">
    <property type="entry name" value="PIMELOYL-[ACYL-CARRIER PROTEIN] METHYL ESTER ESTERASE"/>
    <property type="match status" value="1"/>
</dbReference>